<keyword evidence="6" id="KW-0067">ATP-binding</keyword>
<evidence type="ECO:0000313" key="10">
    <source>
        <dbReference type="EMBL" id="SBT70227.1"/>
    </source>
</evidence>
<dbReference type="Pfam" id="PF00069">
    <property type="entry name" value="Pkinase"/>
    <property type="match status" value="1"/>
</dbReference>
<dbReference type="Proteomes" id="UP000219799">
    <property type="component" value="Chromosome 2"/>
</dbReference>
<keyword evidence="3" id="KW-0808">Transferase</keyword>
<reference evidence="10 11" key="1">
    <citation type="submission" date="2016-06" db="EMBL/GenBank/DDBJ databases">
        <authorList>
            <consortium name="Pathogen Informatics"/>
        </authorList>
    </citation>
    <scope>NUCLEOTIDE SEQUENCE [LARGE SCALE GENOMIC DNA]</scope>
    <source>
        <strain evidence="10">PmlGA01</strain>
    </source>
</reference>
<evidence type="ECO:0000256" key="6">
    <source>
        <dbReference type="ARBA" id="ARBA00022840"/>
    </source>
</evidence>
<evidence type="ECO:0000256" key="5">
    <source>
        <dbReference type="ARBA" id="ARBA00022777"/>
    </source>
</evidence>
<feature type="region of interest" description="Disordered" evidence="8">
    <location>
        <begin position="133"/>
        <end position="195"/>
    </location>
</feature>
<evidence type="ECO:0000256" key="3">
    <source>
        <dbReference type="ARBA" id="ARBA00022679"/>
    </source>
</evidence>
<keyword evidence="2" id="KW-0723">Serine/threonine-protein kinase</keyword>
<gene>
    <name evidence="10" type="primary">PmlGA01_020009900</name>
    <name evidence="10" type="ORF">PMLGA01_020009900</name>
</gene>
<feature type="compositionally biased region" description="Basic and acidic residues" evidence="8">
    <location>
        <begin position="136"/>
        <end position="183"/>
    </location>
</feature>
<dbReference type="GO" id="GO:0005634">
    <property type="term" value="C:nucleus"/>
    <property type="evidence" value="ECO:0007669"/>
    <property type="project" value="TreeGrafter"/>
</dbReference>
<evidence type="ECO:0000256" key="4">
    <source>
        <dbReference type="ARBA" id="ARBA00022741"/>
    </source>
</evidence>
<dbReference type="VEuPathDB" id="PlasmoDB:PmUG01_02016200"/>
<evidence type="ECO:0000256" key="2">
    <source>
        <dbReference type="ARBA" id="ARBA00022527"/>
    </source>
</evidence>
<evidence type="ECO:0000313" key="11">
    <source>
        <dbReference type="Proteomes" id="UP000219799"/>
    </source>
</evidence>
<dbReference type="InterPro" id="IPR000719">
    <property type="entry name" value="Prot_kinase_dom"/>
</dbReference>
<dbReference type="EC" id="2.7.11.1" evidence="1"/>
<proteinExistence type="predicted"/>
<feature type="domain" description="Protein kinase" evidence="9">
    <location>
        <begin position="84"/>
        <end position="329"/>
    </location>
</feature>
<keyword evidence="5 10" id="KW-0418">Kinase</keyword>
<dbReference type="SMART" id="SM00220">
    <property type="entry name" value="S_TKc"/>
    <property type="match status" value="1"/>
</dbReference>
<protein>
    <recommendedName>
        <fullName evidence="1">non-specific serine/threonine protein kinase</fullName>
        <ecNumber evidence="1">2.7.11.1</ecNumber>
    </recommendedName>
</protein>
<dbReference type="AlphaFoldDB" id="A0A1C3K9M1"/>
<keyword evidence="7" id="KW-0652">Protein synthesis inhibitor</keyword>
<name>A0A1C3K9M1_PLAMA</name>
<dbReference type="Gene3D" id="1.10.510.10">
    <property type="entry name" value="Transferase(Phosphotransferase) domain 1"/>
    <property type="match status" value="1"/>
</dbReference>
<dbReference type="PANTHER" id="PTHR11042">
    <property type="entry name" value="EUKARYOTIC TRANSLATION INITIATION FACTOR 2-ALPHA KINASE EIF2-ALPHA KINASE -RELATED"/>
    <property type="match status" value="1"/>
</dbReference>
<accession>A0A1C3K9M1</accession>
<dbReference type="GO" id="GO:0005524">
    <property type="term" value="F:ATP binding"/>
    <property type="evidence" value="ECO:0007669"/>
    <property type="project" value="UniProtKB-KW"/>
</dbReference>
<dbReference type="InterPro" id="IPR050339">
    <property type="entry name" value="CC_SR_Kinase"/>
</dbReference>
<evidence type="ECO:0000256" key="1">
    <source>
        <dbReference type="ARBA" id="ARBA00012513"/>
    </source>
</evidence>
<sequence>MKTFFQTDKINGNNWMLSNYHYAKDANGLLGGNKRNNDNEINWKGSIERVSNNSNSISCSDICERGGGCGGCCTDKRGGTSNSFTVITRLSSNHPKKYNKKDRNYKKEKAYLKKQRLSSIFGNTSTNQQFITKYNGENKNKNCKNDNGKNDNGKNDNGKNGKNDNGKNDNGKNGKNDKSGSKERPKKSKPKNGVAKMAQCEKFAKLENYCPCHKMADRSAKNNLKNTEGESSYHTLGIGTKMYSAPEQLGGHKYTKAVDMFSLGLIIVDLFTKTETNMERTKILCNARQRILPDMLIKKHPDVAKLCRNLLSLDYKSRFTSDELYNRIISAGNVFSSLRS</sequence>
<dbReference type="GO" id="GO:0004694">
    <property type="term" value="F:eukaryotic translation initiation factor 2alpha kinase activity"/>
    <property type="evidence" value="ECO:0007669"/>
    <property type="project" value="TreeGrafter"/>
</dbReference>
<dbReference type="PANTHER" id="PTHR11042:SF160">
    <property type="entry name" value="EUKARYOTIC TRANSLATION INITIATION FACTOR 2-ALPHA KINASE 1"/>
    <property type="match status" value="1"/>
</dbReference>
<organism evidence="10 11">
    <name type="scientific">Plasmodium malariae</name>
    <dbReference type="NCBI Taxonomy" id="5858"/>
    <lineage>
        <taxon>Eukaryota</taxon>
        <taxon>Sar</taxon>
        <taxon>Alveolata</taxon>
        <taxon>Apicomplexa</taxon>
        <taxon>Aconoidasida</taxon>
        <taxon>Haemosporida</taxon>
        <taxon>Plasmodiidae</taxon>
        <taxon>Plasmodium</taxon>
        <taxon>Plasmodium (Plasmodium)</taxon>
    </lineage>
</organism>
<dbReference type="EMBL" id="LT594490">
    <property type="protein sequence ID" value="SBT70227.1"/>
    <property type="molecule type" value="Genomic_DNA"/>
</dbReference>
<evidence type="ECO:0000256" key="7">
    <source>
        <dbReference type="ARBA" id="ARBA00023193"/>
    </source>
</evidence>
<dbReference type="SUPFAM" id="SSF56112">
    <property type="entry name" value="Protein kinase-like (PK-like)"/>
    <property type="match status" value="1"/>
</dbReference>
<dbReference type="GO" id="GO:0017148">
    <property type="term" value="P:negative regulation of translation"/>
    <property type="evidence" value="ECO:0007669"/>
    <property type="project" value="UniProtKB-KW"/>
</dbReference>
<dbReference type="GO" id="GO:0005737">
    <property type="term" value="C:cytoplasm"/>
    <property type="evidence" value="ECO:0007669"/>
    <property type="project" value="TreeGrafter"/>
</dbReference>
<evidence type="ECO:0000256" key="8">
    <source>
        <dbReference type="SAM" id="MobiDB-lite"/>
    </source>
</evidence>
<dbReference type="InterPro" id="IPR011009">
    <property type="entry name" value="Kinase-like_dom_sf"/>
</dbReference>
<keyword evidence="4" id="KW-0547">Nucleotide-binding</keyword>
<evidence type="ECO:0000259" key="9">
    <source>
        <dbReference type="SMART" id="SM00220"/>
    </source>
</evidence>